<protein>
    <submittedName>
        <fullName evidence="1">Substrate-binding protein</fullName>
    </submittedName>
</protein>
<dbReference type="RefSeq" id="WP_367974734.1">
    <property type="nucleotide sequence ID" value="NZ_JBFPEQ010000001.1"/>
</dbReference>
<gene>
    <name evidence="1" type="ORF">AB3K24_07290</name>
</gene>
<keyword evidence="2" id="KW-1185">Reference proteome</keyword>
<reference evidence="1 2" key="1">
    <citation type="submission" date="2024-07" db="EMBL/GenBank/DDBJ databases">
        <authorList>
            <person name="Yun M."/>
        </authorList>
    </citation>
    <scope>NUCLEOTIDE SEQUENCE [LARGE SCALE GENOMIC DNA]</scope>
    <source>
        <strain evidence="1 2">MS01</strain>
    </source>
</reference>
<comment type="caution">
    <text evidence="1">The sequence shown here is derived from an EMBL/GenBank/DDBJ whole genome shotgun (WGS) entry which is preliminary data.</text>
</comment>
<organism evidence="1 2">
    <name type="scientific">Leuconostoc aquikimchii</name>
    <dbReference type="NCBI Taxonomy" id="3236804"/>
    <lineage>
        <taxon>Bacteria</taxon>
        <taxon>Bacillati</taxon>
        <taxon>Bacillota</taxon>
        <taxon>Bacilli</taxon>
        <taxon>Lactobacillales</taxon>
        <taxon>Lactobacillaceae</taxon>
        <taxon>Leuconostoc</taxon>
    </lineage>
</organism>
<dbReference type="EMBL" id="JBFPER010000001">
    <property type="protein sequence ID" value="MEX0381156.1"/>
    <property type="molecule type" value="Genomic_DNA"/>
</dbReference>
<dbReference type="Proteomes" id="UP001556617">
    <property type="component" value="Unassembled WGS sequence"/>
</dbReference>
<sequence length="155" mass="17823">MNSTPFFLTNSKWYKYEERRTADGVLFQRFELTNKATRQAIKSFKDTMIAIGPESAIDPANLNRFQQALGYAARQHLLYEAHGLDDAAITDELHFISYAIRSYQLLTDDLSAPNTLIFSQRVGTLYRQFLKIHASRIDDSSLNTWIIAQDDNIKL</sequence>
<evidence type="ECO:0000313" key="1">
    <source>
        <dbReference type="EMBL" id="MEX0381156.1"/>
    </source>
</evidence>
<proteinExistence type="predicted"/>
<evidence type="ECO:0000313" key="2">
    <source>
        <dbReference type="Proteomes" id="UP001556617"/>
    </source>
</evidence>
<name>A0ABV3S628_9LACO</name>
<accession>A0ABV3S628</accession>